<evidence type="ECO:0000313" key="1">
    <source>
        <dbReference type="EMBL" id="MFD2933106.1"/>
    </source>
</evidence>
<name>A0ABW6ACH5_9BACT</name>
<gene>
    <name evidence="1" type="ORF">ACFS25_04890</name>
</gene>
<dbReference type="RefSeq" id="WP_381497287.1">
    <property type="nucleotide sequence ID" value="NZ_JBHUOM010000001.1"/>
</dbReference>
<protein>
    <submittedName>
        <fullName evidence="1">Uncharacterized protein</fullName>
    </submittedName>
</protein>
<sequence>MENPTRPNLFTYATSELSQDAFICWLAAWVNSKSPTIILPYKETIEFY</sequence>
<proteinExistence type="predicted"/>
<dbReference type="EMBL" id="JBHUOM010000001">
    <property type="protein sequence ID" value="MFD2933106.1"/>
    <property type="molecule type" value="Genomic_DNA"/>
</dbReference>
<comment type="caution">
    <text evidence="1">The sequence shown here is derived from an EMBL/GenBank/DDBJ whole genome shotgun (WGS) entry which is preliminary data.</text>
</comment>
<accession>A0ABW6ACH5</accession>
<keyword evidence="2" id="KW-1185">Reference proteome</keyword>
<evidence type="ECO:0000313" key="2">
    <source>
        <dbReference type="Proteomes" id="UP001597512"/>
    </source>
</evidence>
<organism evidence="1 2">
    <name type="scientific">Spirosoma flavum</name>
    <dbReference type="NCBI Taxonomy" id="2048557"/>
    <lineage>
        <taxon>Bacteria</taxon>
        <taxon>Pseudomonadati</taxon>
        <taxon>Bacteroidota</taxon>
        <taxon>Cytophagia</taxon>
        <taxon>Cytophagales</taxon>
        <taxon>Cytophagaceae</taxon>
        <taxon>Spirosoma</taxon>
    </lineage>
</organism>
<reference evidence="2" key="1">
    <citation type="journal article" date="2019" name="Int. J. Syst. Evol. Microbiol.">
        <title>The Global Catalogue of Microorganisms (GCM) 10K type strain sequencing project: providing services to taxonomists for standard genome sequencing and annotation.</title>
        <authorList>
            <consortium name="The Broad Institute Genomics Platform"/>
            <consortium name="The Broad Institute Genome Sequencing Center for Infectious Disease"/>
            <person name="Wu L."/>
            <person name="Ma J."/>
        </authorList>
    </citation>
    <scope>NUCLEOTIDE SEQUENCE [LARGE SCALE GENOMIC DNA]</scope>
    <source>
        <strain evidence="2">KCTC 52490</strain>
    </source>
</reference>
<dbReference type="Proteomes" id="UP001597512">
    <property type="component" value="Unassembled WGS sequence"/>
</dbReference>